<dbReference type="STRING" id="266779.Meso_0234"/>
<dbReference type="HOGENOM" id="CLU_488230_0_0_5"/>
<dbReference type="EMBL" id="CP000390">
    <property type="protein sequence ID" value="ABG61638.1"/>
    <property type="molecule type" value="Genomic_DNA"/>
</dbReference>
<proteinExistence type="predicted"/>
<dbReference type="OrthoDB" id="7223544at2"/>
<evidence type="ECO:0000313" key="1">
    <source>
        <dbReference type="EMBL" id="ABG61638.1"/>
    </source>
</evidence>
<organism evidence="1">
    <name type="scientific">Chelativorans sp. (strain BNC1)</name>
    <dbReference type="NCBI Taxonomy" id="266779"/>
    <lineage>
        <taxon>Bacteria</taxon>
        <taxon>Pseudomonadati</taxon>
        <taxon>Pseudomonadota</taxon>
        <taxon>Alphaproteobacteria</taxon>
        <taxon>Hyphomicrobiales</taxon>
        <taxon>Phyllobacteriaceae</taxon>
        <taxon>Chelativorans</taxon>
    </lineage>
</organism>
<dbReference type="eggNOG" id="ENOG502ZD9H">
    <property type="taxonomic scope" value="Bacteria"/>
</dbReference>
<accession>Q11LT7</accession>
<dbReference type="AlphaFoldDB" id="Q11LT7"/>
<protein>
    <submittedName>
        <fullName evidence="1">Uncharacterized protein</fullName>
    </submittedName>
</protein>
<dbReference type="KEGG" id="mes:Meso_0234"/>
<sequence length="632" mass="67388">MLRRAVRAVAPPKQRKAEIAYFTAPVAGWIANRALAQPNTGPQGAVVLENFFPTATGAILRRGRQKHAELPTEVRSLFKYVVGNNRHLFASTVTTIYDVTIPDYPENILIGLDDYNIGEGGDEIGEISLADDHVVWDGATGGDWFTVQFATTGGVFLVGVNGQSTGFIYDGQAFYPNVAGGVWTVSFDAETTPFQVGEVVTGGTSGATGTVIEVIDGANPGEGGLILSGDAEGFQNDESLTGSLGGGATASSDAQNLVPGVEFPDGLTSADMAFVWVYKNTLWFVQKESLTAWYLPVDQIGGLAKRFDLGAEFGQGGALLVGQSWSMSSSGQGGLSDQCTFVSTEGEVVVYQGSHPDVSGDWSKVGIYRIGKPLGRRAFIRAGGDLVFATTIGFVALSTAIQVDVAALSPKAVSFAIEDVWNETVNTRSGDWVCCLWPAGQMVAIAPPVGDDDMLFWVSNARTGAWAPFTNWAASCMEVFEGRLYFGMGEFVMQAMVGGTDASEPFAGTYMPLFSDNGKPSAHKYAKMARAEIISATVLEEKLSCRFDFDTNLPPAPNVAPVPVGNEWDNAIWDESLWSSPRDQIVSKRRHSVSGDGYRISPVLQISSGAAVPLDAQIVSLDLLYETGDVFT</sequence>
<gene>
    <name evidence="1" type="ordered locus">Meso_0234</name>
</gene>
<name>Q11LT7_CHESB</name>
<reference evidence="1" key="1">
    <citation type="submission" date="2006-06" db="EMBL/GenBank/DDBJ databases">
        <title>Complete sequence of chromosome of Chelativorans sp. BNC1.</title>
        <authorList>
            <consortium name="US DOE Joint Genome Institute"/>
            <person name="Copeland A."/>
            <person name="Lucas S."/>
            <person name="Lapidus A."/>
            <person name="Barry K."/>
            <person name="Detter J.C."/>
            <person name="Glavina del Rio T."/>
            <person name="Hammon N."/>
            <person name="Israni S."/>
            <person name="Dalin E."/>
            <person name="Tice H."/>
            <person name="Pitluck S."/>
            <person name="Chertkov O."/>
            <person name="Brettin T."/>
            <person name="Bruce D."/>
            <person name="Han C."/>
            <person name="Tapia R."/>
            <person name="Gilna P."/>
            <person name="Schmutz J."/>
            <person name="Larimer F."/>
            <person name="Land M."/>
            <person name="Hauser L."/>
            <person name="Kyrpides N."/>
            <person name="Mikhailova N."/>
            <person name="Richardson P."/>
        </authorList>
    </citation>
    <scope>NUCLEOTIDE SEQUENCE</scope>
    <source>
        <strain evidence="1">BNC1</strain>
    </source>
</reference>